<evidence type="ECO:0000313" key="6">
    <source>
        <dbReference type="EMBL" id="CAE36126.1"/>
    </source>
</evidence>
<accession>Q7WBY9</accession>
<dbReference type="HOGENOM" id="CLU_000022_59_7_4"/>
<name>Q7WBY9_BORPA</name>
<dbReference type="GO" id="GO:0016877">
    <property type="term" value="F:ligase activity, forming carbon-sulfur bonds"/>
    <property type="evidence" value="ECO:0007669"/>
    <property type="project" value="UniProtKB-ARBA"/>
</dbReference>
<reference evidence="7" key="1">
    <citation type="journal article" date="2003" name="Nat. Genet.">
        <title>Comparative analysis of the genome sequences of Bordetella pertussis, Bordetella parapertussis and Bordetella bronchiseptica.</title>
        <authorList>
            <person name="Parkhill J."/>
            <person name="Sebaihia M."/>
            <person name="Preston A."/>
            <person name="Murphy L.D."/>
            <person name="Thomson N.R."/>
            <person name="Harris D.E."/>
            <person name="Holden M.T.G."/>
            <person name="Churcher C.M."/>
            <person name="Bentley S.D."/>
            <person name="Mungall K.L."/>
            <person name="Cerdeno-Tarraga A.-M."/>
            <person name="Temple L."/>
            <person name="James K.D."/>
            <person name="Harris B."/>
            <person name="Quail M.A."/>
            <person name="Achtman M."/>
            <person name="Atkin R."/>
            <person name="Baker S."/>
            <person name="Basham D."/>
            <person name="Bason N."/>
            <person name="Cherevach I."/>
            <person name="Chillingworth T."/>
            <person name="Collins M."/>
            <person name="Cronin A."/>
            <person name="Davis P."/>
            <person name="Doggett J."/>
            <person name="Feltwell T."/>
            <person name="Goble A."/>
            <person name="Hamlin N."/>
            <person name="Hauser H."/>
            <person name="Holroyd S."/>
            <person name="Jagels K."/>
            <person name="Leather S."/>
            <person name="Moule S."/>
            <person name="Norberczak H."/>
            <person name="O'Neil S."/>
            <person name="Ormond D."/>
            <person name="Price C."/>
            <person name="Rabbinowitsch E."/>
            <person name="Rutter S."/>
            <person name="Sanders M."/>
            <person name="Saunders D."/>
            <person name="Seeger K."/>
            <person name="Sharp S."/>
            <person name="Simmonds M."/>
            <person name="Skelton J."/>
            <person name="Squares R."/>
            <person name="Squares S."/>
            <person name="Stevens K."/>
            <person name="Unwin L."/>
            <person name="Whitehead S."/>
            <person name="Barrell B.G."/>
            <person name="Maskell D.J."/>
        </authorList>
    </citation>
    <scope>NUCLEOTIDE SEQUENCE [LARGE SCALE GENOMIC DNA]</scope>
    <source>
        <strain evidence="7">12822 / ATCC BAA-587 / NCTC 13253</strain>
    </source>
</reference>
<protein>
    <submittedName>
        <fullName evidence="6">Ligase</fullName>
    </submittedName>
</protein>
<dbReference type="InterPro" id="IPR000873">
    <property type="entry name" value="AMP-dep_synth/lig_dom"/>
</dbReference>
<dbReference type="PANTHER" id="PTHR43767:SF7">
    <property type="entry name" value="MEDIUM_LONG-CHAIN-FATTY-ACID--COA LIGASE FADD8"/>
    <property type="match status" value="1"/>
</dbReference>
<dbReference type="Pfam" id="PF13193">
    <property type="entry name" value="AMP-binding_C"/>
    <property type="match status" value="1"/>
</dbReference>
<dbReference type="PANTHER" id="PTHR43767">
    <property type="entry name" value="LONG-CHAIN-FATTY-ACID--COA LIGASE"/>
    <property type="match status" value="1"/>
</dbReference>
<proteinExistence type="inferred from homology"/>
<feature type="domain" description="AMP-binding enzyme C-terminal" evidence="5">
    <location>
        <begin position="473"/>
        <end position="548"/>
    </location>
</feature>
<evidence type="ECO:0000259" key="5">
    <source>
        <dbReference type="Pfam" id="PF13193"/>
    </source>
</evidence>
<feature type="domain" description="AMP-dependent synthetase/ligase" evidence="4">
    <location>
        <begin position="65"/>
        <end position="423"/>
    </location>
</feature>
<dbReference type="InterPro" id="IPR042099">
    <property type="entry name" value="ANL_N_sf"/>
</dbReference>
<evidence type="ECO:0000256" key="3">
    <source>
        <dbReference type="SAM" id="MobiDB-lite"/>
    </source>
</evidence>
<dbReference type="Proteomes" id="UP000001421">
    <property type="component" value="Chromosome"/>
</dbReference>
<comment type="similarity">
    <text evidence="1">Belongs to the ATP-dependent AMP-binding enzyme family.</text>
</comment>
<dbReference type="InterPro" id="IPR045851">
    <property type="entry name" value="AMP-bd_C_sf"/>
</dbReference>
<evidence type="ECO:0000313" key="7">
    <source>
        <dbReference type="Proteomes" id="UP000001421"/>
    </source>
</evidence>
<dbReference type="KEGG" id="bpa:BPP0542"/>
<dbReference type="Gene3D" id="3.30.300.30">
    <property type="match status" value="1"/>
</dbReference>
<keyword evidence="2 6" id="KW-0436">Ligase</keyword>
<organism evidence="6 7">
    <name type="scientific">Bordetella parapertussis (strain 12822 / ATCC BAA-587 / NCTC 13253)</name>
    <dbReference type="NCBI Taxonomy" id="257311"/>
    <lineage>
        <taxon>Bacteria</taxon>
        <taxon>Pseudomonadati</taxon>
        <taxon>Pseudomonadota</taxon>
        <taxon>Betaproteobacteria</taxon>
        <taxon>Burkholderiales</taxon>
        <taxon>Alcaligenaceae</taxon>
        <taxon>Bordetella</taxon>
    </lineage>
</organism>
<dbReference type="Gene3D" id="3.40.50.12780">
    <property type="entry name" value="N-terminal domain of ligase-like"/>
    <property type="match status" value="1"/>
</dbReference>
<dbReference type="AlphaFoldDB" id="Q7WBY9"/>
<sequence length="566" mass="61506">MSLSISDRHRSIIDRETFSYCRGRREEQRPGAGKHRARTASNRAPETTMQLIDTFDRGAGYGLAEPCFIEPGGRTLSYGQIQDMSHRIANGLRAAGLDRDSKVGTLSANHLLTFPATLGIVRSGYMWLPVNARNAAEENANILARGGCEFLFIHSQFAAQLPGLLQALPGLKGVVCIDGALPQAPSLQDWMARQSAAPARSDARIDDVVAIRGTGGTTGLPKGVLVTHRNYLALLANWYAAMPVLERPVHLVVAPLSHAAGSATFAACAYGGCNVILPTADPAAIIDAIGRYKVTQLFLPPTAIYKLLAHPEIRRGDYASLRYFLYSAAPMSVDKLREALDIFGPVMVQAYGQAEAPFMCTVLSAGEHAGILRDPALRHRLASCGRASPFVRLGIMDPHGNLLPAGERGEIVVQGDLVAQGYYQDPAKTAETFKQGWLHTGDVGYQDGDGYLYIVDRMKDLIVSGGFNISPSEVEQVLWAHPAVGDCAVVGVPDDHWGEAIKAVVELKAGAQWDAEQVLAYCRERLGSMKTPKTIEVWEQLPRSSVGKVLKRDIRERYWSGQARRV</sequence>
<dbReference type="SUPFAM" id="SSF56801">
    <property type="entry name" value="Acetyl-CoA synthetase-like"/>
    <property type="match status" value="1"/>
</dbReference>
<dbReference type="InterPro" id="IPR025110">
    <property type="entry name" value="AMP-bd_C"/>
</dbReference>
<gene>
    <name evidence="6" type="ordered locus">BPP0542</name>
</gene>
<dbReference type="PROSITE" id="PS00455">
    <property type="entry name" value="AMP_BINDING"/>
    <property type="match status" value="1"/>
</dbReference>
<evidence type="ECO:0000259" key="4">
    <source>
        <dbReference type="Pfam" id="PF00501"/>
    </source>
</evidence>
<evidence type="ECO:0000256" key="1">
    <source>
        <dbReference type="ARBA" id="ARBA00006432"/>
    </source>
</evidence>
<evidence type="ECO:0000256" key="2">
    <source>
        <dbReference type="ARBA" id="ARBA00022598"/>
    </source>
</evidence>
<dbReference type="EMBL" id="BX640424">
    <property type="protein sequence ID" value="CAE36126.1"/>
    <property type="molecule type" value="Genomic_DNA"/>
</dbReference>
<dbReference type="Pfam" id="PF00501">
    <property type="entry name" value="AMP-binding"/>
    <property type="match status" value="1"/>
</dbReference>
<dbReference type="InterPro" id="IPR020845">
    <property type="entry name" value="AMP-binding_CS"/>
</dbReference>
<dbReference type="InterPro" id="IPR050237">
    <property type="entry name" value="ATP-dep_AMP-bd_enzyme"/>
</dbReference>
<feature type="region of interest" description="Disordered" evidence="3">
    <location>
        <begin position="22"/>
        <end position="44"/>
    </location>
</feature>
<dbReference type="FunFam" id="3.30.300.30:FF:000008">
    <property type="entry name" value="2,3-dihydroxybenzoate-AMP ligase"/>
    <property type="match status" value="1"/>
</dbReference>